<dbReference type="InterPro" id="IPR037103">
    <property type="entry name" value="Tubulin/FtsZ-like_C"/>
</dbReference>
<comment type="similarity">
    <text evidence="1">Belongs to the tubulin family.</text>
</comment>
<dbReference type="Proteomes" id="UP000554482">
    <property type="component" value="Unassembled WGS sequence"/>
</dbReference>
<protein>
    <submittedName>
        <fullName evidence="7">Tubulin alpha chain</fullName>
    </submittedName>
</protein>
<dbReference type="PRINTS" id="PR01161">
    <property type="entry name" value="TUBULIN"/>
</dbReference>
<evidence type="ECO:0000313" key="7">
    <source>
        <dbReference type="EMBL" id="KAF5185483.1"/>
    </source>
</evidence>
<keyword evidence="8" id="KW-1185">Reference proteome</keyword>
<dbReference type="InterPro" id="IPR000217">
    <property type="entry name" value="Tubulin"/>
</dbReference>
<evidence type="ECO:0000256" key="1">
    <source>
        <dbReference type="ARBA" id="ARBA00009636"/>
    </source>
</evidence>
<reference evidence="7 8" key="1">
    <citation type="submission" date="2020-06" db="EMBL/GenBank/DDBJ databases">
        <title>Transcriptomic and genomic resources for Thalictrum thalictroides and T. hernandezii: Facilitating candidate gene discovery in an emerging model plant lineage.</title>
        <authorList>
            <person name="Arias T."/>
            <person name="Riano-Pachon D.M."/>
            <person name="Di Stilio V.S."/>
        </authorList>
    </citation>
    <scope>NUCLEOTIDE SEQUENCE [LARGE SCALE GENOMIC DNA]</scope>
    <source>
        <strain evidence="8">cv. WT478/WT964</strain>
        <tissue evidence="7">Leaves</tissue>
    </source>
</reference>
<dbReference type="GO" id="GO:0005525">
    <property type="term" value="F:GTP binding"/>
    <property type="evidence" value="ECO:0007669"/>
    <property type="project" value="UniProtKB-KW"/>
</dbReference>
<evidence type="ECO:0000256" key="2">
    <source>
        <dbReference type="ARBA" id="ARBA00022701"/>
    </source>
</evidence>
<dbReference type="EMBL" id="JABWDY010030643">
    <property type="protein sequence ID" value="KAF5185483.1"/>
    <property type="molecule type" value="Genomic_DNA"/>
</dbReference>
<keyword evidence="3" id="KW-0547">Nucleotide-binding</keyword>
<dbReference type="InterPro" id="IPR003008">
    <property type="entry name" value="Tubulin_FtsZ_GTPase"/>
</dbReference>
<comment type="caution">
    <text evidence="7">The sequence shown here is derived from an EMBL/GenBank/DDBJ whole genome shotgun (WGS) entry which is preliminary data.</text>
</comment>
<dbReference type="Pfam" id="PF00091">
    <property type="entry name" value="Tubulin"/>
    <property type="match status" value="1"/>
</dbReference>
<evidence type="ECO:0000259" key="6">
    <source>
        <dbReference type="Pfam" id="PF03953"/>
    </source>
</evidence>
<gene>
    <name evidence="7" type="ORF">FRX31_024930</name>
</gene>
<evidence type="ECO:0000313" key="8">
    <source>
        <dbReference type="Proteomes" id="UP000554482"/>
    </source>
</evidence>
<evidence type="ECO:0000259" key="5">
    <source>
        <dbReference type="Pfam" id="PF00091"/>
    </source>
</evidence>
<keyword evidence="2" id="KW-0493">Microtubule</keyword>
<name>A0A7J6VKP8_THATH</name>
<dbReference type="SUPFAM" id="SSF55307">
    <property type="entry name" value="Tubulin C-terminal domain-like"/>
    <property type="match status" value="1"/>
</dbReference>
<organism evidence="7 8">
    <name type="scientific">Thalictrum thalictroides</name>
    <name type="common">Rue-anemone</name>
    <name type="synonym">Anemone thalictroides</name>
    <dbReference type="NCBI Taxonomy" id="46969"/>
    <lineage>
        <taxon>Eukaryota</taxon>
        <taxon>Viridiplantae</taxon>
        <taxon>Streptophyta</taxon>
        <taxon>Embryophyta</taxon>
        <taxon>Tracheophyta</taxon>
        <taxon>Spermatophyta</taxon>
        <taxon>Magnoliopsida</taxon>
        <taxon>Ranunculales</taxon>
        <taxon>Ranunculaceae</taxon>
        <taxon>Thalictroideae</taxon>
        <taxon>Thalictrum</taxon>
    </lineage>
</organism>
<dbReference type="OrthoDB" id="422583at2759"/>
<dbReference type="GO" id="GO:0005874">
    <property type="term" value="C:microtubule"/>
    <property type="evidence" value="ECO:0007669"/>
    <property type="project" value="UniProtKB-KW"/>
</dbReference>
<sequence>MHDSPPPPYLYHHRHQVICDAYTAARDSIPTNKRANAANIFNQPDVVAEELWVIFVDLEPIVIDKVRTGICRQLFHLEQLISSKENAAYNFARGHYAVGDLAVGKEIVDLCLVRVRKLADNCTRLHRFWVFKVVGGGTVISSLTTSWRYDGAINVDVTEFQTNLLHYPHIHFMLSSYAPVISNEKAYHDKILVPEITNAVFEASNIMAKCDLRHGKDMVCYLMYRRDVVPNDFKAAVATIKMKRTM</sequence>
<evidence type="ECO:0000256" key="4">
    <source>
        <dbReference type="ARBA" id="ARBA00023134"/>
    </source>
</evidence>
<dbReference type="AlphaFoldDB" id="A0A7J6VKP8"/>
<feature type="domain" description="Tubulin/FtsZ GTPase" evidence="5">
    <location>
        <begin position="36"/>
        <end position="138"/>
    </location>
</feature>
<dbReference type="Pfam" id="PF03953">
    <property type="entry name" value="Tubulin_C"/>
    <property type="match status" value="1"/>
</dbReference>
<dbReference type="PANTHER" id="PTHR11588">
    <property type="entry name" value="TUBULIN"/>
    <property type="match status" value="1"/>
</dbReference>
<dbReference type="Gene3D" id="3.40.50.1440">
    <property type="entry name" value="Tubulin/FtsZ, GTPase domain"/>
    <property type="match status" value="2"/>
</dbReference>
<dbReference type="SUPFAM" id="SSF52490">
    <property type="entry name" value="Tubulin nucleotide-binding domain-like"/>
    <property type="match status" value="1"/>
</dbReference>
<dbReference type="InterPro" id="IPR018316">
    <property type="entry name" value="Tubulin/FtsZ_2-layer-sand-dom"/>
</dbReference>
<accession>A0A7J6VKP8</accession>
<proteinExistence type="inferred from homology"/>
<dbReference type="InterPro" id="IPR008280">
    <property type="entry name" value="Tub_FtsZ_C"/>
</dbReference>
<dbReference type="FunFam" id="3.30.1330.20:FF:000022">
    <property type="entry name" value="Tubulin alpha chain"/>
    <property type="match status" value="1"/>
</dbReference>
<evidence type="ECO:0000256" key="3">
    <source>
        <dbReference type="ARBA" id="ARBA00022741"/>
    </source>
</evidence>
<keyword evidence="4" id="KW-0342">GTP-binding</keyword>
<dbReference type="Gene3D" id="3.30.1330.20">
    <property type="entry name" value="Tubulin/FtsZ, C-terminal domain"/>
    <property type="match status" value="1"/>
</dbReference>
<feature type="domain" description="Tubulin/FtsZ 2-layer sandwich" evidence="6">
    <location>
        <begin position="168"/>
        <end position="245"/>
    </location>
</feature>
<dbReference type="InterPro" id="IPR036525">
    <property type="entry name" value="Tubulin/FtsZ_GTPase_sf"/>
</dbReference>
<dbReference type="GO" id="GO:0007017">
    <property type="term" value="P:microtubule-based process"/>
    <property type="evidence" value="ECO:0007669"/>
    <property type="project" value="InterPro"/>
</dbReference>